<dbReference type="EMBL" id="BAABDK010000001">
    <property type="protein sequence ID" value="GAA4021231.1"/>
    <property type="molecule type" value="Genomic_DNA"/>
</dbReference>
<comment type="caution">
    <text evidence="1">The sequence shown here is derived from an EMBL/GenBank/DDBJ whole genome shotgun (WGS) entry which is preliminary data.</text>
</comment>
<evidence type="ECO:0000313" key="1">
    <source>
        <dbReference type="EMBL" id="GAA4021231.1"/>
    </source>
</evidence>
<dbReference type="InterPro" id="IPR036287">
    <property type="entry name" value="Rv1873-like_sf"/>
</dbReference>
<dbReference type="Pfam" id="PF08837">
    <property type="entry name" value="DUF1810"/>
    <property type="match status" value="1"/>
</dbReference>
<dbReference type="InterPro" id="IPR014937">
    <property type="entry name" value="DUF1810"/>
</dbReference>
<dbReference type="PIRSF" id="PIRSF008546">
    <property type="entry name" value="UCP008546"/>
    <property type="match status" value="1"/>
</dbReference>
<name>A0ABP7T5K7_9BACT</name>
<reference evidence="2" key="1">
    <citation type="journal article" date="2019" name="Int. J. Syst. Evol. Microbiol.">
        <title>The Global Catalogue of Microorganisms (GCM) 10K type strain sequencing project: providing services to taxonomists for standard genome sequencing and annotation.</title>
        <authorList>
            <consortium name="The Broad Institute Genomics Platform"/>
            <consortium name="The Broad Institute Genome Sequencing Center for Infectious Disease"/>
            <person name="Wu L."/>
            <person name="Ma J."/>
        </authorList>
    </citation>
    <scope>NUCLEOTIDE SEQUENCE [LARGE SCALE GENOMIC DNA]</scope>
    <source>
        <strain evidence="2">JCM 17225</strain>
    </source>
</reference>
<dbReference type="Proteomes" id="UP001501469">
    <property type="component" value="Unassembled WGS sequence"/>
</dbReference>
<sequence>MKSNLDRFIEAQAGSYQSALSEMKNGRKRSHWMWYIFPQIQGLGLSETARFYAIQDLQEAEEYARHPVLGSRLVAISTALLGVKSNDANAVMGSPDDLKLKSSMTLFAAMPGADPVFQAVLEKFFNGAKDEKTLRIIGQSR</sequence>
<proteinExistence type="predicted"/>
<keyword evidence="2" id="KW-1185">Reference proteome</keyword>
<accession>A0ABP7T5K7</accession>
<protein>
    <submittedName>
        <fullName evidence="1">DUF1810 domain-containing protein</fullName>
    </submittedName>
</protein>
<dbReference type="RefSeq" id="WP_345049062.1">
    <property type="nucleotide sequence ID" value="NZ_BAABDK010000001.1"/>
</dbReference>
<organism evidence="1 2">
    <name type="scientific">Hymenobacter glaciei</name>
    <dbReference type="NCBI Taxonomy" id="877209"/>
    <lineage>
        <taxon>Bacteria</taxon>
        <taxon>Pseudomonadati</taxon>
        <taxon>Bacteroidota</taxon>
        <taxon>Cytophagia</taxon>
        <taxon>Cytophagales</taxon>
        <taxon>Hymenobacteraceae</taxon>
        <taxon>Hymenobacter</taxon>
    </lineage>
</organism>
<dbReference type="SUPFAM" id="SSF140736">
    <property type="entry name" value="Rv1873-like"/>
    <property type="match status" value="1"/>
</dbReference>
<evidence type="ECO:0000313" key="2">
    <source>
        <dbReference type="Proteomes" id="UP001501469"/>
    </source>
</evidence>
<gene>
    <name evidence="1" type="ORF">GCM10022409_01050</name>
</gene>
<dbReference type="Gene3D" id="1.25.40.380">
    <property type="entry name" value="Protein of unknown function DUF1810"/>
    <property type="match status" value="1"/>
</dbReference>